<organism evidence="3 4">
    <name type="scientific">Schizopora paradoxa</name>
    <dbReference type="NCBI Taxonomy" id="27342"/>
    <lineage>
        <taxon>Eukaryota</taxon>
        <taxon>Fungi</taxon>
        <taxon>Dikarya</taxon>
        <taxon>Basidiomycota</taxon>
        <taxon>Agaricomycotina</taxon>
        <taxon>Agaricomycetes</taxon>
        <taxon>Hymenochaetales</taxon>
        <taxon>Schizoporaceae</taxon>
        <taxon>Schizopora</taxon>
    </lineage>
</organism>
<dbReference type="SUPFAM" id="SSF52949">
    <property type="entry name" value="Macro domain-like"/>
    <property type="match status" value="1"/>
</dbReference>
<evidence type="ECO:0000313" key="4">
    <source>
        <dbReference type="Proteomes" id="UP000053477"/>
    </source>
</evidence>
<evidence type="ECO:0000259" key="2">
    <source>
        <dbReference type="Pfam" id="PF10021"/>
    </source>
</evidence>
<dbReference type="Gene3D" id="3.40.220.10">
    <property type="entry name" value="Leucine Aminopeptidase, subunit E, domain 1"/>
    <property type="match status" value="1"/>
</dbReference>
<dbReference type="PANTHER" id="PTHR35596">
    <property type="entry name" value="DUF2263 DOMAIN-CONTAINING PROTEIN"/>
    <property type="match status" value="1"/>
</dbReference>
<feature type="compositionally biased region" description="Basic and acidic residues" evidence="1">
    <location>
        <begin position="85"/>
        <end position="96"/>
    </location>
</feature>
<dbReference type="OrthoDB" id="9985428at2759"/>
<sequence>MFKKERNQVENARKQALMDIAETTLNAIDRGSFILEDVGEIYLTESITRSVENTRMYGPESVLAEWTTRSGPRNSSLSHQTSSAAERRKEAEERAANLKKKECKTIVLHTSTLAGARLLASTTSKDSAGKAHGPSGVELEREENMIGVLSFADAKKRGGGFLNGVSAQEESIARSSTLYPSLSCPAAESFYNLHLHDPRAGYYSHSMIYSPNVLFLRDDDGNWQKPICVEVLTAAAVNASVVKQSIMGRLAPKSEAAKIDKAMRERAARALYAFERHGVRHLVLGAWGCGASQIDVKMIAGIWADLLGKEGSRFRYCFDRVIFAIPELEMFKAFEKAFESRCVGDGLYVETASMLSSTSV</sequence>
<feature type="compositionally biased region" description="Polar residues" evidence="1">
    <location>
        <begin position="67"/>
        <end position="83"/>
    </location>
</feature>
<evidence type="ECO:0000256" key="1">
    <source>
        <dbReference type="SAM" id="MobiDB-lite"/>
    </source>
</evidence>
<name>A0A0H2RU31_9AGAM</name>
<reference evidence="3 4" key="1">
    <citation type="submission" date="2015-04" db="EMBL/GenBank/DDBJ databases">
        <title>Complete genome sequence of Schizopora paradoxa KUC8140, a cosmopolitan wood degrader in East Asia.</title>
        <authorList>
            <consortium name="DOE Joint Genome Institute"/>
            <person name="Min B."/>
            <person name="Park H."/>
            <person name="Jang Y."/>
            <person name="Kim J.-J."/>
            <person name="Kim K.H."/>
            <person name="Pangilinan J."/>
            <person name="Lipzen A."/>
            <person name="Riley R."/>
            <person name="Grigoriev I.V."/>
            <person name="Spatafora J.W."/>
            <person name="Choi I.-G."/>
        </authorList>
    </citation>
    <scope>NUCLEOTIDE SEQUENCE [LARGE SCALE GENOMIC DNA]</scope>
    <source>
        <strain evidence="3 4">KUC8140</strain>
    </source>
</reference>
<dbReference type="EMBL" id="KQ085934">
    <property type="protein sequence ID" value="KLO15112.1"/>
    <property type="molecule type" value="Genomic_DNA"/>
</dbReference>
<dbReference type="InterPro" id="IPR019261">
    <property type="entry name" value="PARG_cat_microbial"/>
</dbReference>
<dbReference type="PANTHER" id="PTHR35596:SF1">
    <property type="entry name" value="MICROBIAL-TYPE PARG CATALYTIC DOMAIN-CONTAINING PROTEIN"/>
    <property type="match status" value="1"/>
</dbReference>
<protein>
    <recommendedName>
        <fullName evidence="2">Microbial-type PARG catalytic domain-containing protein</fullName>
    </recommendedName>
</protein>
<evidence type="ECO:0000313" key="3">
    <source>
        <dbReference type="EMBL" id="KLO15112.1"/>
    </source>
</evidence>
<dbReference type="Pfam" id="PF10021">
    <property type="entry name" value="PARG_cat_microb"/>
    <property type="match status" value="1"/>
</dbReference>
<dbReference type="STRING" id="27342.A0A0H2RU31"/>
<keyword evidence="4" id="KW-1185">Reference proteome</keyword>
<dbReference type="AlphaFoldDB" id="A0A0H2RU31"/>
<gene>
    <name evidence="3" type="ORF">SCHPADRAFT_825313</name>
</gene>
<feature type="region of interest" description="Disordered" evidence="1">
    <location>
        <begin position="67"/>
        <end position="96"/>
    </location>
</feature>
<dbReference type="InParanoid" id="A0A0H2RU31"/>
<accession>A0A0H2RU31</accession>
<dbReference type="PIRSF" id="PIRSF014899">
    <property type="entry name" value="UCP014899"/>
    <property type="match status" value="1"/>
</dbReference>
<dbReference type="InterPro" id="IPR012664">
    <property type="entry name" value="CHP02452"/>
</dbReference>
<dbReference type="Proteomes" id="UP000053477">
    <property type="component" value="Unassembled WGS sequence"/>
</dbReference>
<dbReference type="NCBIfam" id="TIGR02452">
    <property type="entry name" value="TIGR02452 family protein"/>
    <property type="match status" value="1"/>
</dbReference>
<feature type="domain" description="Microbial-type PARG catalytic" evidence="2">
    <location>
        <begin position="21"/>
        <end position="218"/>
    </location>
</feature>
<dbReference type="InterPro" id="IPR043472">
    <property type="entry name" value="Macro_dom-like"/>
</dbReference>
<proteinExistence type="predicted"/>